<comment type="caution">
    <text evidence="1">The sequence shown here is derived from an EMBL/GenBank/DDBJ whole genome shotgun (WGS) entry which is preliminary data.</text>
</comment>
<sequence length="465" mass="53814">MGRIIHLTDNNTEGSYIDDGVLDILKIANIGNLRDNPDLLVFPYSLAESNDSIGDLPILNTSHHNYDKDGKCLSLKVHTGNLMGFIGMNETSVSIHSRFTHKKKQGVADDEGKDFFLYYMLQKVLSINLLDLKHTTNKEDKALDFLLFLFPVLLKKALSQGLYKEYQHRYYDDARVKGTVDISHFIRNDIPFKGRVSYKLREYSYDNTVTQLIRHTIEYIKQNPIGAEILRNDQETIDNVAQIVMVTPSYDRHNRERVLNENRKPKVHPYFLNYQMLQQLCVRILKHGSLKYGRSEDKVYGILFDAAWLWEEYLNTILSKIGFTHPRNKEGKGGIRMFANPTDENSFDSNGRRIYPDFYREDYILDAKYKHLNGSVGREDLYQVVSYMYCMDKPYGGYVYPDDSNQKATRFKLAGKGLEYKGDTGGVLSVIPFKIPQKADNWKDFLQGINQSESRLKESLTTRCH</sequence>
<dbReference type="Proteomes" id="UP000005697">
    <property type="component" value="Unassembled WGS sequence"/>
</dbReference>
<dbReference type="Pfam" id="PF10117">
    <property type="entry name" value="McrBC"/>
    <property type="match status" value="1"/>
</dbReference>
<dbReference type="AlphaFoldDB" id="F0F8M2"/>
<dbReference type="STRING" id="888743.HMPREF9141_1939"/>
<reference evidence="1 2" key="1">
    <citation type="submission" date="2011-01" db="EMBL/GenBank/DDBJ databases">
        <authorList>
            <person name="Muzny D."/>
            <person name="Qin X."/>
            <person name="Deng J."/>
            <person name="Jiang H."/>
            <person name="Liu Y."/>
            <person name="Qu J."/>
            <person name="Song X.-Z."/>
            <person name="Zhang L."/>
            <person name="Thornton R."/>
            <person name="Coyle M."/>
            <person name="Francisco L."/>
            <person name="Jackson L."/>
            <person name="Javaid M."/>
            <person name="Korchina V."/>
            <person name="Kovar C."/>
            <person name="Mata R."/>
            <person name="Mathew T."/>
            <person name="Ngo R."/>
            <person name="Nguyen L."/>
            <person name="Nguyen N."/>
            <person name="Okwuonu G."/>
            <person name="Ongeri F."/>
            <person name="Pham C."/>
            <person name="Simmons D."/>
            <person name="Wilczek-Boney K."/>
            <person name="Hale W."/>
            <person name="Jakkamsetti A."/>
            <person name="Pham P."/>
            <person name="Ruth R."/>
            <person name="San Lucas F."/>
            <person name="Warren J."/>
            <person name="Zhang J."/>
            <person name="Zhao Z."/>
            <person name="Zhou C."/>
            <person name="Zhu D."/>
            <person name="Lee S."/>
            <person name="Bess C."/>
            <person name="Blankenburg K."/>
            <person name="Forbes L."/>
            <person name="Fu Q."/>
            <person name="Gubbala S."/>
            <person name="Hirani K."/>
            <person name="Jayaseelan J.C."/>
            <person name="Lara F."/>
            <person name="Munidasa M."/>
            <person name="Palculict T."/>
            <person name="Patil S."/>
            <person name="Pu L.-L."/>
            <person name="Saada N."/>
            <person name="Tang L."/>
            <person name="Weissenberger G."/>
            <person name="Zhu Y."/>
            <person name="Hemphill L."/>
            <person name="Shang Y."/>
            <person name="Youmans B."/>
            <person name="Ayvaz T."/>
            <person name="Ross M."/>
            <person name="Santibanez J."/>
            <person name="Aqrawi P."/>
            <person name="Gross S."/>
            <person name="Joshi V."/>
            <person name="Fowler G."/>
            <person name="Nazareth L."/>
            <person name="Reid J."/>
            <person name="Worley K."/>
            <person name="Petrosino J."/>
            <person name="Highlander S."/>
            <person name="Gibbs R."/>
        </authorList>
    </citation>
    <scope>NUCLEOTIDE SEQUENCE [LARGE SCALE GENOMIC DNA]</scope>
    <source>
        <strain evidence="1 2">DSM 16608</strain>
    </source>
</reference>
<organism evidence="1 2">
    <name type="scientific">Prevotella multiformis DSM 16608</name>
    <dbReference type="NCBI Taxonomy" id="888743"/>
    <lineage>
        <taxon>Bacteria</taxon>
        <taxon>Pseudomonadati</taxon>
        <taxon>Bacteroidota</taxon>
        <taxon>Bacteroidia</taxon>
        <taxon>Bacteroidales</taxon>
        <taxon>Prevotellaceae</taxon>
        <taxon>Prevotella</taxon>
    </lineage>
</organism>
<keyword evidence="2" id="KW-1185">Reference proteome</keyword>
<dbReference type="PANTHER" id="PTHR38733">
    <property type="entry name" value="PROTEIN MCRC"/>
    <property type="match status" value="1"/>
</dbReference>
<dbReference type="InterPro" id="IPR019292">
    <property type="entry name" value="McrC"/>
</dbReference>
<evidence type="ECO:0008006" key="3">
    <source>
        <dbReference type="Google" id="ProtNLM"/>
    </source>
</evidence>
<dbReference type="RefSeq" id="WP_007366692.1">
    <property type="nucleotide sequence ID" value="NZ_GL872282.1"/>
</dbReference>
<evidence type="ECO:0000313" key="2">
    <source>
        <dbReference type="Proteomes" id="UP000005697"/>
    </source>
</evidence>
<proteinExistence type="predicted"/>
<dbReference type="OrthoDB" id="307209at2"/>
<dbReference type="EMBL" id="AEWX01000027">
    <property type="protein sequence ID" value="EGC19399.1"/>
    <property type="molecule type" value="Genomic_DNA"/>
</dbReference>
<gene>
    <name evidence="1" type="ORF">HMPREF9141_1939</name>
</gene>
<dbReference type="eggNOG" id="COG4268">
    <property type="taxonomic scope" value="Bacteria"/>
</dbReference>
<protein>
    <recommendedName>
        <fullName evidence="3">McrBC 5-methylcytosine restriction system component</fullName>
    </recommendedName>
</protein>
<accession>F0F8M2</accession>
<name>F0F8M2_9BACT</name>
<dbReference type="PANTHER" id="PTHR38733:SF1">
    <property type="entry name" value="TYPE IV METHYL-DIRECTED RESTRICTION ENZYME ECOKMCRBC"/>
    <property type="match status" value="1"/>
</dbReference>
<evidence type="ECO:0000313" key="1">
    <source>
        <dbReference type="EMBL" id="EGC19399.1"/>
    </source>
</evidence>
<dbReference type="HOGENOM" id="CLU_037403_0_0_10"/>